<dbReference type="Proteomes" id="UP000054481">
    <property type="component" value="Unassembled WGS sequence"/>
</dbReference>
<dbReference type="EMBL" id="KQ030656">
    <property type="protein sequence ID" value="KJZ70006.1"/>
    <property type="molecule type" value="Genomic_DNA"/>
</dbReference>
<feature type="region of interest" description="Disordered" evidence="5">
    <location>
        <begin position="569"/>
        <end position="611"/>
    </location>
</feature>
<dbReference type="PROSITE" id="PS51044">
    <property type="entry name" value="ZF_SP_RING"/>
    <property type="match status" value="1"/>
</dbReference>
<dbReference type="InterPro" id="IPR018527">
    <property type="entry name" value="Rubredoxin_Fe_BS"/>
</dbReference>
<evidence type="ECO:0000256" key="4">
    <source>
        <dbReference type="PROSITE-ProRule" id="PRU00452"/>
    </source>
</evidence>
<dbReference type="OrthoDB" id="27975at2759"/>
<name>A0A0F7ZFZ6_9HYPO</name>
<dbReference type="AlphaFoldDB" id="A0A0F7ZFZ6"/>
<protein>
    <recommendedName>
        <fullName evidence="6">SP-RING-type domain-containing protein</fullName>
    </recommendedName>
</protein>
<evidence type="ECO:0000313" key="8">
    <source>
        <dbReference type="Proteomes" id="UP000054481"/>
    </source>
</evidence>
<feature type="region of interest" description="Disordered" evidence="5">
    <location>
        <begin position="195"/>
        <end position="229"/>
    </location>
</feature>
<feature type="region of interest" description="Disordered" evidence="5">
    <location>
        <begin position="1"/>
        <end position="20"/>
    </location>
</feature>
<evidence type="ECO:0000259" key="6">
    <source>
        <dbReference type="PROSITE" id="PS51044"/>
    </source>
</evidence>
<keyword evidence="1" id="KW-0479">Metal-binding</keyword>
<feature type="compositionally biased region" description="Polar residues" evidence="5">
    <location>
        <begin position="580"/>
        <end position="591"/>
    </location>
</feature>
<gene>
    <name evidence="7" type="ORF">HIM_10587</name>
</gene>
<dbReference type="GO" id="GO:0016925">
    <property type="term" value="P:protein sumoylation"/>
    <property type="evidence" value="ECO:0007669"/>
    <property type="project" value="TreeGrafter"/>
</dbReference>
<feature type="region of interest" description="Disordered" evidence="5">
    <location>
        <begin position="49"/>
        <end position="73"/>
    </location>
</feature>
<dbReference type="PROSITE" id="PS00202">
    <property type="entry name" value="RUBREDOXIN"/>
    <property type="match status" value="1"/>
</dbReference>
<sequence length="1108" mass="122787">MPRPAKVFRPQPPARSQHEHIASANATALAFLGARRPSWMTAGDAGSLVSQGQVRNGPPSHLARTPQDRFPSAQTAKIWKLDVKPGVEPGKKSSSVDVARVLPSPALSGQSSSDTPVATLAPHHIEEPQPPARRADTQAYPHPQFTRTPSAPAIVNTGSSNSIPVSEACRPRHHTQPQFSGPVKRAANQIALRLENAAVSGETSTAESLDRQPKRQRGPDPPQDSADPAVLSCAAPVPVGVRWQEALNQQLQHLGGFTSLGTSTERERYKLLYAACNKHDFFYLYLHQLFCLWYVKRDLAHKCFKLQPQFVDAAFELLSQILRTNADLPADHLRWLAAFPFGMPDLAKLVTPDCVRMANQQVLAFLREFAVGWRPLVERTKNRRYPVQAWELIHALKCASSTLQLIMFTCSRRVLGVGKGVVATDLERMFIVDCNFEVKLPLDPSQVVAVRRSMAKRYYLAIQQASNPYPSGVTPSSRALIGNAEMVSDPNNGSLRAGPLSENFGVPSPENIGCNAAGTLYQSPYAPHVQDQHNQRWTSRGILNLSPAYADEPRLVLREDGHVAASVDHTASPSMEIPSGPSSQFPASQGGRSPDGSINFHASSGPQYAVSAPHMAGSGWQVVTPSSPSTTDASGLQDFRVAASPTHGHVAGSHLGGQLTSQILHVSPPLADIYIQRQRVPSSSTAAGVTTTACPTTTAAVSTWPREASRAGFQLSRPVVHNQIHHRTTPHSQHKIVRLHENELPRNEMQSVRNSLHLPFLRSPKRVPKEPCSQRFYQFLRHFAVPPKICPPQKGLRELRFSISETDFSNIVKTHQSNETPTALYFDGCLRYRLRLCRQDRAVIGMKPTQWANCAGFWPQHIFLTCNDQPLQPRRRQHFQYDLPIELSDKVRSGENVIQISLPEVVANMDLRFSYFIGVEVVTTVNHQAAFKLVQEQEHISSSQVKSEIQRRLDSYRSDDLVIEDEHICVSVSDPFSSSLFRFPVRGVDCKHIECFDLDIWLQTRPQSQHHIGLALVDCWKCPICGLDARPTSLRIDDFFTEIQQLLVQRGETGTKRVKIRSDGTWIAVREPDEADEAAVPSHEAKPTPTQDLVFNPKPPVVIILDDD</sequence>
<proteinExistence type="predicted"/>
<feature type="domain" description="SP-RING-type" evidence="6">
    <location>
        <begin position="958"/>
        <end position="1049"/>
    </location>
</feature>
<dbReference type="Gene3D" id="3.30.40.10">
    <property type="entry name" value="Zinc/RING finger domain, C3HC4 (zinc finger)"/>
    <property type="match status" value="1"/>
</dbReference>
<dbReference type="GO" id="GO:0000785">
    <property type="term" value="C:chromatin"/>
    <property type="evidence" value="ECO:0007669"/>
    <property type="project" value="TreeGrafter"/>
</dbReference>
<accession>A0A0F7ZFZ6</accession>
<keyword evidence="8" id="KW-1185">Reference proteome</keyword>
<dbReference type="GO" id="GO:0061665">
    <property type="term" value="F:SUMO ligase activity"/>
    <property type="evidence" value="ECO:0007669"/>
    <property type="project" value="TreeGrafter"/>
</dbReference>
<evidence type="ECO:0000256" key="3">
    <source>
        <dbReference type="ARBA" id="ARBA00022833"/>
    </source>
</evidence>
<dbReference type="InterPro" id="IPR013083">
    <property type="entry name" value="Znf_RING/FYVE/PHD"/>
</dbReference>
<dbReference type="GO" id="GO:0008270">
    <property type="term" value="F:zinc ion binding"/>
    <property type="evidence" value="ECO:0007669"/>
    <property type="project" value="UniProtKB-KW"/>
</dbReference>
<dbReference type="Pfam" id="PF02891">
    <property type="entry name" value="zf-MIZ"/>
    <property type="match status" value="1"/>
</dbReference>
<evidence type="ECO:0000313" key="7">
    <source>
        <dbReference type="EMBL" id="KJZ70006.1"/>
    </source>
</evidence>
<evidence type="ECO:0000256" key="2">
    <source>
        <dbReference type="ARBA" id="ARBA00022771"/>
    </source>
</evidence>
<evidence type="ECO:0000256" key="1">
    <source>
        <dbReference type="ARBA" id="ARBA00022723"/>
    </source>
</evidence>
<keyword evidence="3" id="KW-0862">Zinc</keyword>
<dbReference type="PANTHER" id="PTHR10782:SF4">
    <property type="entry name" value="TONALLI, ISOFORM E"/>
    <property type="match status" value="1"/>
</dbReference>
<evidence type="ECO:0000256" key="5">
    <source>
        <dbReference type="SAM" id="MobiDB-lite"/>
    </source>
</evidence>
<dbReference type="InterPro" id="IPR004181">
    <property type="entry name" value="Znf_MIZ"/>
</dbReference>
<keyword evidence="2 4" id="KW-0863">Zinc-finger</keyword>
<dbReference type="PANTHER" id="PTHR10782">
    <property type="entry name" value="ZINC FINGER MIZ DOMAIN-CONTAINING PROTEIN"/>
    <property type="match status" value="1"/>
</dbReference>
<organism evidence="7 8">
    <name type="scientific">Hirsutella minnesotensis 3608</name>
    <dbReference type="NCBI Taxonomy" id="1043627"/>
    <lineage>
        <taxon>Eukaryota</taxon>
        <taxon>Fungi</taxon>
        <taxon>Dikarya</taxon>
        <taxon>Ascomycota</taxon>
        <taxon>Pezizomycotina</taxon>
        <taxon>Sordariomycetes</taxon>
        <taxon>Hypocreomycetidae</taxon>
        <taxon>Hypocreales</taxon>
        <taxon>Ophiocordycipitaceae</taxon>
        <taxon>Hirsutella</taxon>
    </lineage>
</organism>
<reference evidence="7 8" key="1">
    <citation type="journal article" date="2014" name="Genome Biol. Evol.">
        <title>Comparative genomics and transcriptomics analyses reveal divergent lifestyle features of nematode endoparasitic fungus Hirsutella minnesotensis.</title>
        <authorList>
            <person name="Lai Y."/>
            <person name="Liu K."/>
            <person name="Zhang X."/>
            <person name="Zhang X."/>
            <person name="Li K."/>
            <person name="Wang N."/>
            <person name="Shu C."/>
            <person name="Wu Y."/>
            <person name="Wang C."/>
            <person name="Bushley K.E."/>
            <person name="Xiang M."/>
            <person name="Liu X."/>
        </authorList>
    </citation>
    <scope>NUCLEOTIDE SEQUENCE [LARGE SCALE GENOMIC DNA]</scope>
    <source>
        <strain evidence="7 8">3608</strain>
    </source>
</reference>